<comment type="pathway">
    <text evidence="1">Porphyrin-containing compound metabolism; protoporphyrin-IX biosynthesis; protoporphyrinogen-IX from coproporphyrinogen-III (O2 route): step 1/1.</text>
</comment>
<evidence type="ECO:0000256" key="1">
    <source>
        <dbReference type="ARBA" id="ARBA00005168"/>
    </source>
</evidence>
<organism evidence="8 9">
    <name type="scientific">Solemya velesiana gill symbiont</name>
    <dbReference type="NCBI Taxonomy" id="1918948"/>
    <lineage>
        <taxon>Bacteria</taxon>
        <taxon>Pseudomonadati</taxon>
        <taxon>Pseudomonadota</taxon>
        <taxon>Gammaproteobacteria</taxon>
        <taxon>sulfur-oxidizing symbionts</taxon>
    </lineage>
</organism>
<sequence>MSDNPDTDAVRSYLLDLRERICETIQAEEWRVRFHETPWQPTRGGQGGVRPRMLSDGDIFKTAAVSFSYIQGKPLSPPQVANRSELTGRSRSAMGLSLAIHPLNPYVSPAYGHIAYFLTEKDDAAPIWWFNSDFQLKPHIGSPEDAVRWQNSYTQTGSDGESQAIELHEMEFEEAFSLAREFGNRFLQGYLSILERSKNTPYGNFEL</sequence>
<dbReference type="PRINTS" id="PR00073">
    <property type="entry name" value="COPRGNOXDASE"/>
</dbReference>
<keyword evidence="6" id="KW-0350">Heme biosynthesis</keyword>
<dbReference type="Pfam" id="PF01218">
    <property type="entry name" value="Coprogen_oxidas"/>
    <property type="match status" value="1"/>
</dbReference>
<dbReference type="InterPro" id="IPR036406">
    <property type="entry name" value="Coprogen_oxidase_aer_sf"/>
</dbReference>
<keyword evidence="7" id="KW-0627">Porphyrin biosynthesis</keyword>
<comment type="caution">
    <text evidence="8">The sequence shown here is derived from an EMBL/GenBank/DDBJ whole genome shotgun (WGS) entry which is preliminary data.</text>
</comment>
<dbReference type="Proteomes" id="UP000190896">
    <property type="component" value="Unassembled WGS sequence"/>
</dbReference>
<comment type="similarity">
    <text evidence="2">Belongs to the aerobic coproporphyrinogen-III oxidase family.</text>
</comment>
<name>A0A1T2KYN5_9GAMM</name>
<dbReference type="GO" id="GO:0005737">
    <property type="term" value="C:cytoplasm"/>
    <property type="evidence" value="ECO:0007669"/>
    <property type="project" value="TreeGrafter"/>
</dbReference>
<dbReference type="AlphaFoldDB" id="A0A1T2KYN5"/>
<evidence type="ECO:0000256" key="7">
    <source>
        <dbReference type="ARBA" id="ARBA00023244"/>
    </source>
</evidence>
<dbReference type="GO" id="GO:0006782">
    <property type="term" value="P:protoporphyrinogen IX biosynthetic process"/>
    <property type="evidence" value="ECO:0007669"/>
    <property type="project" value="TreeGrafter"/>
</dbReference>
<evidence type="ECO:0000313" key="9">
    <source>
        <dbReference type="Proteomes" id="UP000190896"/>
    </source>
</evidence>
<dbReference type="RefSeq" id="WP_078485486.1">
    <property type="nucleotide sequence ID" value="NZ_MPRJ01000001.1"/>
</dbReference>
<reference evidence="8 9" key="1">
    <citation type="submission" date="2016-11" db="EMBL/GenBank/DDBJ databases">
        <title>Mixed transmission modes and dynamic genome evolution in an obligate animal-bacterial symbiosis.</title>
        <authorList>
            <person name="Russell S.L."/>
            <person name="Corbett-Detig R.B."/>
            <person name="Cavanaugh C.M."/>
        </authorList>
    </citation>
    <scope>NUCLEOTIDE SEQUENCE [LARGE SCALE GENOMIC DNA]</scope>
    <source>
        <strain evidence="8">Se-Cadez</strain>
    </source>
</reference>
<proteinExistence type="inferred from homology"/>
<dbReference type="EMBL" id="MPRJ01000001">
    <property type="protein sequence ID" value="OOZ37836.1"/>
    <property type="molecule type" value="Genomic_DNA"/>
</dbReference>
<evidence type="ECO:0000256" key="4">
    <source>
        <dbReference type="ARBA" id="ARBA00012869"/>
    </source>
</evidence>
<gene>
    <name evidence="8" type="ORF">BOW51_00015</name>
</gene>
<evidence type="ECO:0000256" key="5">
    <source>
        <dbReference type="ARBA" id="ARBA00023002"/>
    </source>
</evidence>
<dbReference type="GO" id="GO:0004109">
    <property type="term" value="F:coproporphyrinogen oxidase activity"/>
    <property type="evidence" value="ECO:0007669"/>
    <property type="project" value="UniProtKB-EC"/>
</dbReference>
<dbReference type="PANTHER" id="PTHR10755">
    <property type="entry name" value="COPROPORPHYRINOGEN III OXIDASE, MITOCHONDRIAL"/>
    <property type="match status" value="1"/>
</dbReference>
<keyword evidence="5" id="KW-0560">Oxidoreductase</keyword>
<dbReference type="SUPFAM" id="SSF102886">
    <property type="entry name" value="Coproporphyrinogen III oxidase"/>
    <property type="match status" value="1"/>
</dbReference>
<evidence type="ECO:0000313" key="8">
    <source>
        <dbReference type="EMBL" id="OOZ37836.1"/>
    </source>
</evidence>
<evidence type="ECO:0000256" key="6">
    <source>
        <dbReference type="ARBA" id="ARBA00023133"/>
    </source>
</evidence>
<dbReference type="PANTHER" id="PTHR10755:SF0">
    <property type="entry name" value="OXYGEN-DEPENDENT COPROPORPHYRINOGEN-III OXIDASE, MITOCHONDRIAL"/>
    <property type="match status" value="1"/>
</dbReference>
<dbReference type="InterPro" id="IPR001260">
    <property type="entry name" value="Coprogen_oxidase_aer"/>
</dbReference>
<dbReference type="OrthoDB" id="9777553at2"/>
<evidence type="ECO:0000256" key="3">
    <source>
        <dbReference type="ARBA" id="ARBA00011738"/>
    </source>
</evidence>
<keyword evidence="9" id="KW-1185">Reference proteome</keyword>
<accession>A0A1T2KYN5</accession>
<evidence type="ECO:0000256" key="2">
    <source>
        <dbReference type="ARBA" id="ARBA00010644"/>
    </source>
</evidence>
<dbReference type="EC" id="1.3.3.3" evidence="4"/>
<protein>
    <recommendedName>
        <fullName evidence="4">coproporphyrinogen oxidase</fullName>
        <ecNumber evidence="4">1.3.3.3</ecNumber>
    </recommendedName>
</protein>
<comment type="subunit">
    <text evidence="3">Homodimer.</text>
</comment>
<dbReference type="Gene3D" id="3.40.1500.10">
    <property type="entry name" value="Coproporphyrinogen III oxidase, aerobic"/>
    <property type="match status" value="1"/>
</dbReference>